<proteinExistence type="predicted"/>
<evidence type="ECO:0000313" key="2">
    <source>
        <dbReference type="EMBL" id="KEQ74225.1"/>
    </source>
</evidence>
<dbReference type="Proteomes" id="UP000027730">
    <property type="component" value="Unassembled WGS sequence"/>
</dbReference>
<feature type="region of interest" description="Disordered" evidence="1">
    <location>
        <begin position="99"/>
        <end position="141"/>
    </location>
</feature>
<dbReference type="EMBL" id="KL584707">
    <property type="protein sequence ID" value="KEQ74225.1"/>
    <property type="molecule type" value="Genomic_DNA"/>
</dbReference>
<dbReference type="RefSeq" id="XP_013428760.1">
    <property type="nucleotide sequence ID" value="XM_013573306.1"/>
</dbReference>
<dbReference type="GeneID" id="25416654"/>
<dbReference type="AlphaFoldDB" id="A0A074WM92"/>
<feature type="region of interest" description="Disordered" evidence="1">
    <location>
        <begin position="1"/>
        <end position="37"/>
    </location>
</feature>
<organism evidence="2 3">
    <name type="scientific">Aureobasidium namibiae CBS 147.97</name>
    <dbReference type="NCBI Taxonomy" id="1043004"/>
    <lineage>
        <taxon>Eukaryota</taxon>
        <taxon>Fungi</taxon>
        <taxon>Dikarya</taxon>
        <taxon>Ascomycota</taxon>
        <taxon>Pezizomycotina</taxon>
        <taxon>Dothideomycetes</taxon>
        <taxon>Dothideomycetidae</taxon>
        <taxon>Dothideales</taxon>
        <taxon>Saccotheciaceae</taxon>
        <taxon>Aureobasidium</taxon>
    </lineage>
</organism>
<name>A0A074WM92_9PEZI</name>
<dbReference type="OrthoDB" id="3910535at2759"/>
<feature type="region of interest" description="Disordered" evidence="1">
    <location>
        <begin position="158"/>
        <end position="179"/>
    </location>
</feature>
<evidence type="ECO:0000256" key="1">
    <source>
        <dbReference type="SAM" id="MobiDB-lite"/>
    </source>
</evidence>
<reference evidence="2 3" key="1">
    <citation type="journal article" date="2014" name="BMC Genomics">
        <title>Genome sequencing of four Aureobasidium pullulans varieties: biotechnological potential, stress tolerance, and description of new species.</title>
        <authorList>
            <person name="Gostin Ar C."/>
            <person name="Ohm R.A."/>
            <person name="Kogej T."/>
            <person name="Sonjak S."/>
            <person name="Turk M."/>
            <person name="Zajc J."/>
            <person name="Zalar P."/>
            <person name="Grube M."/>
            <person name="Sun H."/>
            <person name="Han J."/>
            <person name="Sharma A."/>
            <person name="Chiniquy J."/>
            <person name="Ngan C.Y."/>
            <person name="Lipzen A."/>
            <person name="Barry K."/>
            <person name="Grigoriev I.V."/>
            <person name="Gunde-Cimerman N."/>
        </authorList>
    </citation>
    <scope>NUCLEOTIDE SEQUENCE [LARGE SCALE GENOMIC DNA]</scope>
    <source>
        <strain evidence="2 3">CBS 147.97</strain>
    </source>
</reference>
<feature type="compositionally biased region" description="Low complexity" evidence="1">
    <location>
        <begin position="10"/>
        <end position="22"/>
    </location>
</feature>
<feature type="compositionally biased region" description="Polar residues" evidence="1">
    <location>
        <begin position="131"/>
        <end position="141"/>
    </location>
</feature>
<dbReference type="HOGENOM" id="CLU_918209_0_0_1"/>
<protein>
    <submittedName>
        <fullName evidence="2">Uncharacterized protein</fullName>
    </submittedName>
</protein>
<feature type="compositionally biased region" description="Polar residues" evidence="1">
    <location>
        <begin position="163"/>
        <end position="175"/>
    </location>
</feature>
<sequence>MASSSKEGQSAVANSASAINVARPIRSGRPRSLSTPHKIFTYDPRSLESAAVSPLILSESPKDRRRETVAEALSHLIPTMTPDAATTGQAIATFDFEEAAGPRGSPLTPTASPQVVSVEEDATTGAEASPIKQNLHQQHSTIGLKRKANDAILITPPRRQRQKTNAVVTTPTSNGDAPPPDLLVNLSRNVQHFIPSDWPDCEHDPLAYGMSLGLSNDSFKLATSDKDKAEEIIDKILAVSSRLLKRQRVLIHDYDIFDSQTYKPVGRLDEGTRALRHFTGTLRTGLEDMEQCIGELANLRDEL</sequence>
<accession>A0A074WM92</accession>
<gene>
    <name evidence="2" type="ORF">M436DRAFT_80668</name>
</gene>
<evidence type="ECO:0000313" key="3">
    <source>
        <dbReference type="Proteomes" id="UP000027730"/>
    </source>
</evidence>
<keyword evidence="3" id="KW-1185">Reference proteome</keyword>